<protein>
    <recommendedName>
        <fullName evidence="1">YlxR domain-containing protein</fullName>
    </recommendedName>
</protein>
<organism evidence="2 3">
    <name type="scientific">Corynebacterium provencense</name>
    <dbReference type="NCBI Taxonomy" id="1737425"/>
    <lineage>
        <taxon>Bacteria</taxon>
        <taxon>Bacillati</taxon>
        <taxon>Actinomycetota</taxon>
        <taxon>Actinomycetes</taxon>
        <taxon>Mycobacteriales</taxon>
        <taxon>Corynebacteriaceae</taxon>
        <taxon>Corynebacterium</taxon>
    </lineage>
</organism>
<dbReference type="AlphaFoldDB" id="A0A2Z3YTR4"/>
<keyword evidence="3" id="KW-1185">Reference proteome</keyword>
<dbReference type="InterPro" id="IPR007393">
    <property type="entry name" value="YlxR_dom"/>
</dbReference>
<dbReference type="PANTHER" id="PTHR34215">
    <property type="entry name" value="BLL0784 PROTEIN"/>
    <property type="match status" value="1"/>
</dbReference>
<sequence>MSEGTCTSVPSQGPVRTCIASRRTLPVQRLLRCVAVRDGDGADATVRVVPDPRRRLPGRGAWITPTVEAYETAVQRRAFARALHVPADADTQLVLEHIGAAKEKETDY</sequence>
<dbReference type="KEGG" id="cpre:Csp1_12040"/>
<evidence type="ECO:0000313" key="3">
    <source>
        <dbReference type="Proteomes" id="UP000247696"/>
    </source>
</evidence>
<dbReference type="Gene3D" id="3.30.1230.10">
    <property type="entry name" value="YlxR-like"/>
    <property type="match status" value="1"/>
</dbReference>
<dbReference type="Pfam" id="PF04296">
    <property type="entry name" value="YlxR"/>
    <property type="match status" value="1"/>
</dbReference>
<dbReference type="Proteomes" id="UP000247696">
    <property type="component" value="Chromosome"/>
</dbReference>
<accession>A0A2Z3YTR4</accession>
<feature type="domain" description="YlxR" evidence="1">
    <location>
        <begin position="16"/>
        <end position="90"/>
    </location>
</feature>
<dbReference type="SUPFAM" id="SSF64376">
    <property type="entry name" value="YlxR-like"/>
    <property type="match status" value="1"/>
</dbReference>
<dbReference type="InterPro" id="IPR035931">
    <property type="entry name" value="YlxR-like_sf"/>
</dbReference>
<dbReference type="STRING" id="1737425.GCA_900049755_00093"/>
<dbReference type="OrthoDB" id="5244965at2"/>
<proteinExistence type="predicted"/>
<dbReference type="EMBL" id="CP024988">
    <property type="protein sequence ID" value="AWT26004.1"/>
    <property type="molecule type" value="Genomic_DNA"/>
</dbReference>
<reference evidence="3" key="1">
    <citation type="submission" date="2017-11" db="EMBL/GenBank/DDBJ databases">
        <title>Otitis media/interna in a cat caused by the recently described species Corynebacterium provencense.</title>
        <authorList>
            <person name="Kittl S."/>
            <person name="Brodard I."/>
            <person name="Rychener L."/>
            <person name="Jores J."/>
            <person name="Roosje P."/>
            <person name="Gobeli Brawand S."/>
        </authorList>
    </citation>
    <scope>NUCLEOTIDE SEQUENCE [LARGE SCALE GENOMIC DNA]</scope>
    <source>
        <strain evidence="3">17KM38</strain>
    </source>
</reference>
<dbReference type="RefSeq" id="WP_066582915.1">
    <property type="nucleotide sequence ID" value="NZ_CABKVS010000001.1"/>
</dbReference>
<name>A0A2Z3YTR4_9CORY</name>
<evidence type="ECO:0000259" key="1">
    <source>
        <dbReference type="Pfam" id="PF04296"/>
    </source>
</evidence>
<evidence type="ECO:0000313" key="2">
    <source>
        <dbReference type="EMBL" id="AWT26004.1"/>
    </source>
</evidence>
<dbReference type="PANTHER" id="PTHR34215:SF1">
    <property type="entry name" value="YLXR DOMAIN-CONTAINING PROTEIN"/>
    <property type="match status" value="1"/>
</dbReference>
<gene>
    <name evidence="2" type="ORF">Csp1_12040</name>
</gene>
<dbReference type="InterPro" id="IPR037465">
    <property type="entry name" value="YlxR"/>
</dbReference>